<dbReference type="AlphaFoldDB" id="A0A2S9PV70"/>
<accession>A0A2S9PV70</accession>
<comment type="caution">
    <text evidence="2">The sequence shown here is derived from an EMBL/GenBank/DDBJ whole genome shotgun (WGS) entry which is preliminary data.</text>
</comment>
<gene>
    <name evidence="2" type="ORF">C6N75_15865</name>
</gene>
<evidence type="ECO:0008006" key="4">
    <source>
        <dbReference type="Google" id="ProtNLM"/>
    </source>
</evidence>
<evidence type="ECO:0000313" key="2">
    <source>
        <dbReference type="EMBL" id="PRH78263.1"/>
    </source>
</evidence>
<dbReference type="Proteomes" id="UP000239322">
    <property type="component" value="Unassembled WGS sequence"/>
</dbReference>
<dbReference type="GO" id="GO:0006310">
    <property type="term" value="P:DNA recombination"/>
    <property type="evidence" value="ECO:0007669"/>
    <property type="project" value="UniProtKB-KW"/>
</dbReference>
<reference evidence="2 3" key="1">
    <citation type="submission" date="2018-03" db="EMBL/GenBank/DDBJ databases">
        <title>Novel Streptomyces sp. from soil.</title>
        <authorList>
            <person name="Tan G.Y.A."/>
            <person name="Lee Z.Y."/>
        </authorList>
    </citation>
    <scope>NUCLEOTIDE SEQUENCE [LARGE SCALE GENOMIC DNA]</scope>
    <source>
        <strain evidence="2 3">ST5x</strain>
    </source>
</reference>
<organism evidence="2 3">
    <name type="scientific">Streptomyces solincola</name>
    <dbReference type="NCBI Taxonomy" id="2100817"/>
    <lineage>
        <taxon>Bacteria</taxon>
        <taxon>Bacillati</taxon>
        <taxon>Actinomycetota</taxon>
        <taxon>Actinomycetes</taxon>
        <taxon>Kitasatosporales</taxon>
        <taxon>Streptomycetaceae</taxon>
        <taxon>Streptomyces</taxon>
    </lineage>
</organism>
<keyword evidence="1" id="KW-0233">DNA recombination</keyword>
<sequence>MDRYDLKCQPVRGLLVDYLTERQPTLDYATLKSLAAVLAGNFWADLEQHHPGIDSLRLSPEIATTWRTRLVTKTARRRQADGTVITVTEPWTSAPAIKMTVRAFYLDIGEWALSEPERWGQWASPPPVTEAECSVKKLERRQKSKSDRRTRERLPVLPALVRVAIRRLKDATARLDALNAAPLGSTFTVLGDTFTVPKSSVRPDGHPTGVRDAAGERRDLGAEERRAFWAWAAIEIFRHTGIRIEELQELSHHSIISYRLPSGDVVPLLQIAPSKTDQEQLILISPELADVLSAVISRVRDSTGRVPLIPSYDLHEKTWNSPMSLLFQWSISHERRPVSGSLIRKALDETLRASEITDSSGQVKRGHG</sequence>
<dbReference type="GO" id="GO:0015074">
    <property type="term" value="P:DNA integration"/>
    <property type="evidence" value="ECO:0007669"/>
    <property type="project" value="InterPro"/>
</dbReference>
<proteinExistence type="predicted"/>
<name>A0A2S9PV70_9ACTN</name>
<dbReference type="InterPro" id="IPR011010">
    <property type="entry name" value="DNA_brk_join_enz"/>
</dbReference>
<dbReference type="OrthoDB" id="3522542at2"/>
<dbReference type="InterPro" id="IPR013762">
    <property type="entry name" value="Integrase-like_cat_sf"/>
</dbReference>
<keyword evidence="3" id="KW-1185">Reference proteome</keyword>
<dbReference type="EMBL" id="PVLV01000223">
    <property type="protein sequence ID" value="PRH78263.1"/>
    <property type="molecule type" value="Genomic_DNA"/>
</dbReference>
<dbReference type="Gene3D" id="1.10.443.10">
    <property type="entry name" value="Intergrase catalytic core"/>
    <property type="match status" value="1"/>
</dbReference>
<evidence type="ECO:0000313" key="3">
    <source>
        <dbReference type="Proteomes" id="UP000239322"/>
    </source>
</evidence>
<dbReference type="SUPFAM" id="SSF56349">
    <property type="entry name" value="DNA breaking-rejoining enzymes"/>
    <property type="match status" value="1"/>
</dbReference>
<dbReference type="GO" id="GO:0003677">
    <property type="term" value="F:DNA binding"/>
    <property type="evidence" value="ECO:0007669"/>
    <property type="project" value="InterPro"/>
</dbReference>
<protein>
    <recommendedName>
        <fullName evidence="4">Tyr recombinase domain-containing protein</fullName>
    </recommendedName>
</protein>
<dbReference type="RefSeq" id="WP_105869561.1">
    <property type="nucleotide sequence ID" value="NZ_PVLV01000223.1"/>
</dbReference>
<evidence type="ECO:0000256" key="1">
    <source>
        <dbReference type="ARBA" id="ARBA00023172"/>
    </source>
</evidence>